<comment type="caution">
    <text evidence="2">The sequence shown here is derived from an EMBL/GenBank/DDBJ whole genome shotgun (WGS) entry which is preliminary data.</text>
</comment>
<proteinExistence type="predicted"/>
<dbReference type="Proteomes" id="UP000018936">
    <property type="component" value="Unassembled WGS sequence"/>
</dbReference>
<name>V8P9D7_OPHHA</name>
<protein>
    <submittedName>
        <fullName evidence="2">Uncharacterized protein</fullName>
    </submittedName>
</protein>
<feature type="non-terminal residue" evidence="2">
    <location>
        <position position="1"/>
    </location>
</feature>
<dbReference type="AlphaFoldDB" id="V8P9D7"/>
<evidence type="ECO:0000256" key="1">
    <source>
        <dbReference type="SAM" id="MobiDB-lite"/>
    </source>
</evidence>
<reference evidence="2 3" key="1">
    <citation type="journal article" date="2013" name="Proc. Natl. Acad. Sci. U.S.A.">
        <title>The king cobra genome reveals dynamic gene evolution and adaptation in the snake venom system.</title>
        <authorList>
            <person name="Vonk F.J."/>
            <person name="Casewell N.R."/>
            <person name="Henkel C.V."/>
            <person name="Heimberg A.M."/>
            <person name="Jansen H.J."/>
            <person name="McCleary R.J."/>
            <person name="Kerkkamp H.M."/>
            <person name="Vos R.A."/>
            <person name="Guerreiro I."/>
            <person name="Calvete J.J."/>
            <person name="Wuster W."/>
            <person name="Woods A.E."/>
            <person name="Logan J.M."/>
            <person name="Harrison R.A."/>
            <person name="Castoe T.A."/>
            <person name="de Koning A.P."/>
            <person name="Pollock D.D."/>
            <person name="Yandell M."/>
            <person name="Calderon D."/>
            <person name="Renjifo C."/>
            <person name="Currier R.B."/>
            <person name="Salgado D."/>
            <person name="Pla D."/>
            <person name="Sanz L."/>
            <person name="Hyder A.S."/>
            <person name="Ribeiro J.M."/>
            <person name="Arntzen J.W."/>
            <person name="van den Thillart G.E."/>
            <person name="Boetzer M."/>
            <person name="Pirovano W."/>
            <person name="Dirks R.P."/>
            <person name="Spaink H.P."/>
            <person name="Duboule D."/>
            <person name="McGlinn E."/>
            <person name="Kini R.M."/>
            <person name="Richardson M.K."/>
        </authorList>
    </citation>
    <scope>NUCLEOTIDE SEQUENCE</scope>
    <source>
        <tissue evidence="2">Blood</tissue>
    </source>
</reference>
<dbReference type="EMBL" id="AZIM01000545">
    <property type="protein sequence ID" value="ETE70482.1"/>
    <property type="molecule type" value="Genomic_DNA"/>
</dbReference>
<gene>
    <name evidence="2" type="ORF">L345_03710</name>
</gene>
<organism evidence="2 3">
    <name type="scientific">Ophiophagus hannah</name>
    <name type="common">King cobra</name>
    <name type="synonym">Naja hannah</name>
    <dbReference type="NCBI Taxonomy" id="8665"/>
    <lineage>
        <taxon>Eukaryota</taxon>
        <taxon>Metazoa</taxon>
        <taxon>Chordata</taxon>
        <taxon>Craniata</taxon>
        <taxon>Vertebrata</taxon>
        <taxon>Euteleostomi</taxon>
        <taxon>Lepidosauria</taxon>
        <taxon>Squamata</taxon>
        <taxon>Bifurcata</taxon>
        <taxon>Unidentata</taxon>
        <taxon>Episquamata</taxon>
        <taxon>Toxicofera</taxon>
        <taxon>Serpentes</taxon>
        <taxon>Colubroidea</taxon>
        <taxon>Elapidae</taxon>
        <taxon>Elapinae</taxon>
        <taxon>Ophiophagus</taxon>
    </lineage>
</organism>
<feature type="compositionally biased region" description="Basic and acidic residues" evidence="1">
    <location>
        <begin position="127"/>
        <end position="144"/>
    </location>
</feature>
<accession>V8P9D7</accession>
<evidence type="ECO:0000313" key="2">
    <source>
        <dbReference type="EMBL" id="ETE70482.1"/>
    </source>
</evidence>
<evidence type="ECO:0000313" key="3">
    <source>
        <dbReference type="Proteomes" id="UP000018936"/>
    </source>
</evidence>
<sequence length="150" mass="17012">MFKVNSKYCPSASTILARKCLAKCNGQSSLPKEDGTYAGSKNGCSETEAISKSLELKKTSVDQKELHRRKDKLDSLPIIKDLKEVYDEVAQQFDATQCHITMDRSQYTKKTLTTYNRGKQTIEPDFNTEKESKMELPQETKPEASFDMNT</sequence>
<feature type="region of interest" description="Disordered" evidence="1">
    <location>
        <begin position="118"/>
        <end position="150"/>
    </location>
</feature>
<keyword evidence="3" id="KW-1185">Reference proteome</keyword>